<dbReference type="GO" id="GO:0016810">
    <property type="term" value="F:hydrolase activity, acting on carbon-nitrogen (but not peptide) bonds"/>
    <property type="evidence" value="ECO:0007669"/>
    <property type="project" value="InterPro"/>
</dbReference>
<dbReference type="InterPro" id="IPR013108">
    <property type="entry name" value="Amidohydro_3"/>
</dbReference>
<keyword evidence="3" id="KW-1185">Reference proteome</keyword>
<name>A0A543HSX5_9MICO</name>
<comment type="caution">
    <text evidence="2">The sequence shown here is derived from an EMBL/GenBank/DDBJ whole genome shotgun (WGS) entry which is preliminary data.</text>
</comment>
<dbReference type="Gene3D" id="2.30.40.10">
    <property type="entry name" value="Urease, subunit C, domain 1"/>
    <property type="match status" value="1"/>
</dbReference>
<accession>A0A543HSX5</accession>
<dbReference type="EMBL" id="VFPN01000003">
    <property type="protein sequence ID" value="TQM61433.1"/>
    <property type="molecule type" value="Genomic_DNA"/>
</dbReference>
<dbReference type="OrthoDB" id="3238066at2"/>
<organism evidence="2 3">
    <name type="scientific">Klugiella xanthotipulae</name>
    <dbReference type="NCBI Taxonomy" id="244735"/>
    <lineage>
        <taxon>Bacteria</taxon>
        <taxon>Bacillati</taxon>
        <taxon>Actinomycetota</taxon>
        <taxon>Actinomycetes</taxon>
        <taxon>Micrococcales</taxon>
        <taxon>Microbacteriaceae</taxon>
        <taxon>Klugiella</taxon>
    </lineage>
</organism>
<dbReference type="SUPFAM" id="SSF51556">
    <property type="entry name" value="Metallo-dependent hydrolases"/>
    <property type="match status" value="1"/>
</dbReference>
<dbReference type="RefSeq" id="WP_141918544.1">
    <property type="nucleotide sequence ID" value="NZ_BAAAYS010000006.1"/>
</dbReference>
<gene>
    <name evidence="2" type="ORF">FB466_2387</name>
</gene>
<dbReference type="Gene3D" id="3.10.310.70">
    <property type="match status" value="1"/>
</dbReference>
<dbReference type="InterPro" id="IPR011059">
    <property type="entry name" value="Metal-dep_hydrolase_composite"/>
</dbReference>
<dbReference type="AlphaFoldDB" id="A0A543HSX5"/>
<evidence type="ECO:0000259" key="1">
    <source>
        <dbReference type="Pfam" id="PF07969"/>
    </source>
</evidence>
<dbReference type="Pfam" id="PF07969">
    <property type="entry name" value="Amidohydro_3"/>
    <property type="match status" value="1"/>
</dbReference>
<feature type="domain" description="Amidohydrolase 3" evidence="1">
    <location>
        <begin position="48"/>
        <end position="492"/>
    </location>
</feature>
<dbReference type="Gene3D" id="3.20.20.140">
    <property type="entry name" value="Metal-dependent hydrolases"/>
    <property type="match status" value="2"/>
</dbReference>
<protein>
    <recommendedName>
        <fullName evidence="1">Amidohydrolase 3 domain-containing protein</fullName>
    </recommendedName>
</protein>
<dbReference type="PANTHER" id="PTHR22642">
    <property type="entry name" value="IMIDAZOLONEPROPIONASE"/>
    <property type="match status" value="1"/>
</dbReference>
<dbReference type="Proteomes" id="UP000318331">
    <property type="component" value="Unassembled WGS sequence"/>
</dbReference>
<proteinExistence type="predicted"/>
<dbReference type="InterPro" id="IPR032466">
    <property type="entry name" value="Metal_Hydrolase"/>
</dbReference>
<evidence type="ECO:0000313" key="3">
    <source>
        <dbReference type="Proteomes" id="UP000318331"/>
    </source>
</evidence>
<dbReference type="SUPFAM" id="SSF51338">
    <property type="entry name" value="Composite domain of metallo-dependent hydrolases"/>
    <property type="match status" value="1"/>
</dbReference>
<sequence length="496" mass="53308">MGPEPLRLAGARIPGDPETLWDVVLCDGVVASVHPADTASGAIRSLPADGRYLLPGLWDSHVHLGQWAQVSRRLDLSSALSAAEVLHRTRRALQSRESQDESPLLGYGFRDAFWPDVSTLAALDDVTGAVPTVLVAADLHCCWINSAAARRWATPSPRDGMLREGDCFRVQQESSRVEPQVLDSWSLAALDRAVRRGVVGVVDYEMAWNVGDWQRRQATGLLSQRVECGIYPTDLDRAIALGLCSAERVDPERALVTVGSLKIISDGSLNTRTAYCHDAYTDRADAVYPNGVVTVEPGRMLELVARAHAGGLTSAIHAIGDRANTIALDIFQTTGAAGSIEHAQLLRRVDVVRMAALGILASVQPEHAMDDRDIAERLWAGQTDRAFPFRALRDAGVRLALGSDAPVSPLDPWQAIAAAVLRSRGGREPWHPEQSLTVTEAIDASTRGSGHSVRVGQPADVILVDHDPLGGDSASLRTMPVAATVCAGRILFETVV</sequence>
<dbReference type="PANTHER" id="PTHR22642:SF2">
    <property type="entry name" value="PROTEIN LONG AFTER FAR-RED 3"/>
    <property type="match status" value="1"/>
</dbReference>
<evidence type="ECO:0000313" key="2">
    <source>
        <dbReference type="EMBL" id="TQM61433.1"/>
    </source>
</evidence>
<reference evidence="2 3" key="1">
    <citation type="submission" date="2019-06" db="EMBL/GenBank/DDBJ databases">
        <title>Sequencing the genomes of 1000 actinobacteria strains.</title>
        <authorList>
            <person name="Klenk H.-P."/>
        </authorList>
    </citation>
    <scope>NUCLEOTIDE SEQUENCE [LARGE SCALE GENOMIC DNA]</scope>
    <source>
        <strain evidence="2 3">DSM 18031</strain>
    </source>
</reference>